<proteinExistence type="predicted"/>
<evidence type="ECO:0000313" key="2">
    <source>
        <dbReference type="EMBL" id="MTW11262.1"/>
    </source>
</evidence>
<dbReference type="AlphaFoldDB" id="A0A6L6QFX3"/>
<dbReference type="Pfam" id="PF04964">
    <property type="entry name" value="Flp_Fap"/>
    <property type="match status" value="1"/>
</dbReference>
<accession>A0A6L6QFX3</accession>
<reference evidence="2 3" key="1">
    <citation type="submission" date="2019-11" db="EMBL/GenBank/DDBJ databases">
        <title>Type strains purchased from KCTC, JCM and DSMZ.</title>
        <authorList>
            <person name="Lu H."/>
        </authorList>
    </citation>
    <scope>NUCLEOTIDE SEQUENCE [LARGE SCALE GENOMIC DNA]</scope>
    <source>
        <strain evidence="2 3">JCM 31587</strain>
    </source>
</reference>
<dbReference type="InterPro" id="IPR007047">
    <property type="entry name" value="Flp_Fap"/>
</dbReference>
<dbReference type="EMBL" id="WNKX01000007">
    <property type="protein sequence ID" value="MTW11262.1"/>
    <property type="molecule type" value="Genomic_DNA"/>
</dbReference>
<keyword evidence="1" id="KW-0812">Transmembrane</keyword>
<gene>
    <name evidence="2" type="ORF">GM658_11725</name>
</gene>
<dbReference type="RefSeq" id="WP_170298779.1">
    <property type="nucleotide sequence ID" value="NZ_WNKX01000007.1"/>
</dbReference>
<evidence type="ECO:0000313" key="3">
    <source>
        <dbReference type="Proteomes" id="UP000472320"/>
    </source>
</evidence>
<organism evidence="2 3">
    <name type="scientific">Massilia eburnea</name>
    <dbReference type="NCBI Taxonomy" id="1776165"/>
    <lineage>
        <taxon>Bacteria</taxon>
        <taxon>Pseudomonadati</taxon>
        <taxon>Pseudomonadota</taxon>
        <taxon>Betaproteobacteria</taxon>
        <taxon>Burkholderiales</taxon>
        <taxon>Oxalobacteraceae</taxon>
        <taxon>Telluria group</taxon>
        <taxon>Massilia</taxon>
    </lineage>
</organism>
<protein>
    <submittedName>
        <fullName evidence="2">Flp family type IVb pilin</fullName>
    </submittedName>
</protein>
<evidence type="ECO:0000256" key="1">
    <source>
        <dbReference type="SAM" id="Phobius"/>
    </source>
</evidence>
<sequence length="58" mass="6286">MKDRFLRFLRHEHAVSAIEYALLGGLIAVVIVIAVTFAGAQLKVLFDNLASQVSQASS</sequence>
<keyword evidence="1" id="KW-0472">Membrane</keyword>
<dbReference type="Proteomes" id="UP000472320">
    <property type="component" value="Unassembled WGS sequence"/>
</dbReference>
<feature type="transmembrane region" description="Helical" evidence="1">
    <location>
        <begin position="20"/>
        <end position="40"/>
    </location>
</feature>
<name>A0A6L6QFX3_9BURK</name>
<keyword evidence="1" id="KW-1133">Transmembrane helix</keyword>
<comment type="caution">
    <text evidence="2">The sequence shown here is derived from an EMBL/GenBank/DDBJ whole genome shotgun (WGS) entry which is preliminary data.</text>
</comment>
<keyword evidence="3" id="KW-1185">Reference proteome</keyword>